<evidence type="ECO:0000259" key="3">
    <source>
        <dbReference type="Pfam" id="PF07995"/>
    </source>
</evidence>
<dbReference type="AlphaFoldDB" id="A0A1V9GC88"/>
<dbReference type="InterPro" id="IPR011042">
    <property type="entry name" value="6-blade_b-propeller_TolB-like"/>
</dbReference>
<feature type="signal peptide" evidence="2">
    <location>
        <begin position="1"/>
        <end position="19"/>
    </location>
</feature>
<name>A0A1V9GC88_9BACT</name>
<feature type="chain" id="PRO_5012347973" evidence="2">
    <location>
        <begin position="20"/>
        <end position="410"/>
    </location>
</feature>
<dbReference type="PANTHER" id="PTHR19328:SF75">
    <property type="entry name" value="ALDOSE SUGAR DEHYDROGENASE YLII"/>
    <property type="match status" value="1"/>
</dbReference>
<dbReference type="InterPro" id="IPR012938">
    <property type="entry name" value="Glc/Sorbosone_DH"/>
</dbReference>
<dbReference type="STRING" id="550983.A4R26_00255"/>
<evidence type="ECO:0000313" key="4">
    <source>
        <dbReference type="EMBL" id="OQP68279.1"/>
    </source>
</evidence>
<proteinExistence type="predicted"/>
<dbReference type="OrthoDB" id="9770043at2"/>
<feature type="region of interest" description="Disordered" evidence="1">
    <location>
        <begin position="22"/>
        <end position="46"/>
    </location>
</feature>
<keyword evidence="2" id="KW-0732">Signal</keyword>
<dbReference type="Proteomes" id="UP000192276">
    <property type="component" value="Unassembled WGS sequence"/>
</dbReference>
<reference evidence="5" key="1">
    <citation type="submission" date="2016-04" db="EMBL/GenBank/DDBJ databases">
        <authorList>
            <person name="Chen L."/>
            <person name="Zhuang W."/>
            <person name="Wang G."/>
        </authorList>
    </citation>
    <scope>NUCLEOTIDE SEQUENCE [LARGE SCALE GENOMIC DNA]</scope>
    <source>
        <strain evidence="5">208</strain>
    </source>
</reference>
<dbReference type="SUPFAM" id="SSF50952">
    <property type="entry name" value="Soluble quinoprotein glucose dehydrogenase"/>
    <property type="match status" value="1"/>
</dbReference>
<dbReference type="RefSeq" id="WP_081158450.1">
    <property type="nucleotide sequence ID" value="NZ_LWBP01000001.1"/>
</dbReference>
<accession>A0A1V9GC88</accession>
<dbReference type="InterPro" id="IPR011041">
    <property type="entry name" value="Quinoprot_gluc/sorb_DH_b-prop"/>
</dbReference>
<dbReference type="PANTHER" id="PTHR19328">
    <property type="entry name" value="HEDGEHOG-INTERACTING PROTEIN"/>
    <property type="match status" value="1"/>
</dbReference>
<comment type="caution">
    <text evidence="4">The sequence shown here is derived from an EMBL/GenBank/DDBJ whole genome shotgun (WGS) entry which is preliminary data.</text>
</comment>
<dbReference type="EMBL" id="LWBP01000001">
    <property type="protein sequence ID" value="OQP68279.1"/>
    <property type="molecule type" value="Genomic_DNA"/>
</dbReference>
<keyword evidence="5" id="KW-1185">Reference proteome</keyword>
<organism evidence="4 5">
    <name type="scientific">Niastella populi</name>
    <dbReference type="NCBI Taxonomy" id="550983"/>
    <lineage>
        <taxon>Bacteria</taxon>
        <taxon>Pseudomonadati</taxon>
        <taxon>Bacteroidota</taxon>
        <taxon>Chitinophagia</taxon>
        <taxon>Chitinophagales</taxon>
        <taxon>Chitinophagaceae</taxon>
        <taxon>Niastella</taxon>
    </lineage>
</organism>
<protein>
    <submittedName>
        <fullName evidence="4">Glucose dehydrogenase</fullName>
    </submittedName>
</protein>
<evidence type="ECO:0000313" key="5">
    <source>
        <dbReference type="Proteomes" id="UP000192276"/>
    </source>
</evidence>
<sequence>MKSFSWFISLAAAFTVLNACDKDDKDKKPESPSTGKPVETKPANTTYAPAFTGQTRVNGVKTSAAYKATVLTSSLASPWGITSLPDGRLLITQKAGTMRIVTNTGAVSNPITGLPAVNAGGQGGLLGLCIDPQFSSNRMVYWVFSENVSGGTVTAVAKGRLADNEASIENATVIYRAIPAYNGTLHYGSRILFDKTGNLFVSTGERSDLATRPLAQSVTAALGKIIRITTSGAPAPGNPTFSQTGALPELFSIGHRNPQGIAIHPETGELWQSEHGPRGGDEINRVKGGANYGWPVITYGIEYSGQPIGNPPIQQQNGMEQPVYYWDPVISPSGMTFYNGNRIPEWENDLFIGALSGTHIARLVLEDNKVVGEERLLESEGQRFRDVTQGTDEALYAITDQGRLYKIDKQ</sequence>
<dbReference type="Gene3D" id="2.120.10.30">
    <property type="entry name" value="TolB, C-terminal domain"/>
    <property type="match status" value="1"/>
</dbReference>
<dbReference type="Pfam" id="PF07995">
    <property type="entry name" value="GSDH"/>
    <property type="match status" value="1"/>
</dbReference>
<feature type="domain" description="Glucose/Sorbosone dehydrogenase" evidence="3">
    <location>
        <begin position="75"/>
        <end position="405"/>
    </location>
</feature>
<gene>
    <name evidence="4" type="ORF">A4R26_00255</name>
</gene>
<evidence type="ECO:0000256" key="2">
    <source>
        <dbReference type="SAM" id="SignalP"/>
    </source>
</evidence>
<evidence type="ECO:0000256" key="1">
    <source>
        <dbReference type="SAM" id="MobiDB-lite"/>
    </source>
</evidence>